<accession>A0A445LZR3</accession>
<comment type="caution">
    <text evidence="9">The sequence shown here is derived from an EMBL/GenBank/DDBJ whole genome shotgun (WGS) entry which is preliminary data.</text>
</comment>
<dbReference type="Pfam" id="PF00856">
    <property type="entry name" value="SET"/>
    <property type="match status" value="1"/>
</dbReference>
<keyword evidence="3" id="KW-0158">Chromosome</keyword>
<dbReference type="InterPro" id="IPR027417">
    <property type="entry name" value="P-loop_NTPase"/>
</dbReference>
<dbReference type="InterPro" id="IPR001214">
    <property type="entry name" value="SET_dom"/>
</dbReference>
<evidence type="ECO:0000259" key="8">
    <source>
        <dbReference type="PROSITE" id="PS50280"/>
    </source>
</evidence>
<evidence type="ECO:0000256" key="7">
    <source>
        <dbReference type="ARBA" id="ARBA00023242"/>
    </source>
</evidence>
<name>A0A445LZR3_GLYSO</name>
<evidence type="ECO:0000256" key="2">
    <source>
        <dbReference type="ARBA" id="ARBA00004286"/>
    </source>
</evidence>
<keyword evidence="4 9" id="KW-0489">Methyltransferase</keyword>
<dbReference type="EMBL" id="QZWG01000001">
    <property type="protein sequence ID" value="RZC28774.1"/>
    <property type="molecule type" value="Genomic_DNA"/>
</dbReference>
<dbReference type="InterPro" id="IPR050777">
    <property type="entry name" value="SET2_Histone-Lys_MeTrsfase"/>
</dbReference>
<protein>
    <submittedName>
        <fullName evidence="9">Histone-lysine N-methyltransferase ASHH3</fullName>
    </submittedName>
</protein>
<evidence type="ECO:0000256" key="6">
    <source>
        <dbReference type="ARBA" id="ARBA00022691"/>
    </source>
</evidence>
<dbReference type="Gene3D" id="2.170.270.10">
    <property type="entry name" value="SET domain"/>
    <property type="match status" value="1"/>
</dbReference>
<dbReference type="InterPro" id="IPR046341">
    <property type="entry name" value="SET_dom_sf"/>
</dbReference>
<dbReference type="Gene3D" id="3.40.50.300">
    <property type="entry name" value="P-loop containing nucleotide triphosphate hydrolases"/>
    <property type="match status" value="1"/>
</dbReference>
<evidence type="ECO:0000256" key="4">
    <source>
        <dbReference type="ARBA" id="ARBA00022603"/>
    </source>
</evidence>
<dbReference type="AlphaFoldDB" id="A0A445LZR3"/>
<organism evidence="9 10">
    <name type="scientific">Glycine soja</name>
    <name type="common">Wild soybean</name>
    <dbReference type="NCBI Taxonomy" id="3848"/>
    <lineage>
        <taxon>Eukaryota</taxon>
        <taxon>Viridiplantae</taxon>
        <taxon>Streptophyta</taxon>
        <taxon>Embryophyta</taxon>
        <taxon>Tracheophyta</taxon>
        <taxon>Spermatophyta</taxon>
        <taxon>Magnoliopsida</taxon>
        <taxon>eudicotyledons</taxon>
        <taxon>Gunneridae</taxon>
        <taxon>Pentapetalae</taxon>
        <taxon>rosids</taxon>
        <taxon>fabids</taxon>
        <taxon>Fabales</taxon>
        <taxon>Fabaceae</taxon>
        <taxon>Papilionoideae</taxon>
        <taxon>50 kb inversion clade</taxon>
        <taxon>NPAAA clade</taxon>
        <taxon>indigoferoid/millettioid clade</taxon>
        <taxon>Phaseoleae</taxon>
        <taxon>Glycine</taxon>
        <taxon>Glycine subgen. Soja</taxon>
    </lineage>
</organism>
<evidence type="ECO:0000256" key="3">
    <source>
        <dbReference type="ARBA" id="ARBA00022454"/>
    </source>
</evidence>
<keyword evidence="5 9" id="KW-0808">Transferase</keyword>
<gene>
    <name evidence="9" type="ORF">D0Y65_000659</name>
</gene>
<comment type="subcellular location">
    <subcellularLocation>
        <location evidence="2">Chromosome</location>
    </subcellularLocation>
    <subcellularLocation>
        <location evidence="1">Nucleus</location>
    </subcellularLocation>
</comment>
<evidence type="ECO:0000256" key="5">
    <source>
        <dbReference type="ARBA" id="ARBA00022679"/>
    </source>
</evidence>
<dbReference type="PROSITE" id="PS50280">
    <property type="entry name" value="SET"/>
    <property type="match status" value="1"/>
</dbReference>
<dbReference type="GO" id="GO:0008168">
    <property type="term" value="F:methyltransferase activity"/>
    <property type="evidence" value="ECO:0007669"/>
    <property type="project" value="UniProtKB-KW"/>
</dbReference>
<feature type="non-terminal residue" evidence="9">
    <location>
        <position position="1"/>
    </location>
</feature>
<dbReference type="GO" id="GO:0005634">
    <property type="term" value="C:nucleus"/>
    <property type="evidence" value="ECO:0007669"/>
    <property type="project" value="UniProtKB-SubCell"/>
</dbReference>
<evidence type="ECO:0000313" key="9">
    <source>
        <dbReference type="EMBL" id="RZC28774.1"/>
    </source>
</evidence>
<feature type="domain" description="SET" evidence="8">
    <location>
        <begin position="309"/>
        <end position="447"/>
    </location>
</feature>
<evidence type="ECO:0000313" key="10">
    <source>
        <dbReference type="Proteomes" id="UP000289340"/>
    </source>
</evidence>
<reference evidence="9 10" key="1">
    <citation type="submission" date="2018-09" db="EMBL/GenBank/DDBJ databases">
        <title>A high-quality reference genome of wild soybean provides a powerful tool to mine soybean genomes.</title>
        <authorList>
            <person name="Xie M."/>
            <person name="Chung C.Y.L."/>
            <person name="Li M.-W."/>
            <person name="Wong F.-L."/>
            <person name="Chan T.-F."/>
            <person name="Lam H.-M."/>
        </authorList>
    </citation>
    <scope>NUCLEOTIDE SEQUENCE [LARGE SCALE GENOMIC DNA]</scope>
    <source>
        <strain evidence="10">cv. W05</strain>
        <tissue evidence="9">Hypocotyl of etiolated seedlings</tissue>
    </source>
</reference>
<evidence type="ECO:0000256" key="1">
    <source>
        <dbReference type="ARBA" id="ARBA00004123"/>
    </source>
</evidence>
<dbReference type="Proteomes" id="UP000289340">
    <property type="component" value="Chromosome 1"/>
</dbReference>
<dbReference type="SMART" id="SM00317">
    <property type="entry name" value="SET"/>
    <property type="match status" value="1"/>
</dbReference>
<dbReference type="GO" id="GO:0005694">
    <property type="term" value="C:chromosome"/>
    <property type="evidence" value="ECO:0007669"/>
    <property type="project" value="UniProtKB-SubCell"/>
</dbReference>
<dbReference type="GO" id="GO:0032259">
    <property type="term" value="P:methylation"/>
    <property type="evidence" value="ECO:0007669"/>
    <property type="project" value="UniProtKB-KW"/>
</dbReference>
<proteinExistence type="predicted"/>
<keyword evidence="7" id="KW-0539">Nucleus</keyword>
<dbReference type="PANTHER" id="PTHR22884">
    <property type="entry name" value="SET DOMAIN PROTEINS"/>
    <property type="match status" value="1"/>
</dbReference>
<sequence>VFGSSAYEVEFRSLAAAASDILCFNLFVKDYGFTEENMNDKGYGFQNSSICLVVNIGVASLLIEATTAIFVEVGASKATRMMTIEASSKVPKPSREGARPLLHQCFEDQIHRLYKKVSLYLHSLPSIEDTDFTNLITGKKQNDIVFCLGPNQTIKDHFLEATLFWLNQTRTFVLKIRKVNKRQILCPYFQHIHVVAKKINQQGKHDLCFFMNNAHVFGHHCHGTGSQNQDLKSLLLQSMLKSMVVIEDLERFLANKMMRTSASGILNFMDRLLIWCCTEERVMVFTMNMKEHVDPNLLHSGRVIVHIDFRFMIFQRLKQMTGKRGFGIVVAKDIKVGEFVIEYVGEGYNELFLEGFFFIIIIKATYDLQVLPFWNMKQRGERNFYLCEINRDMVIDATYKGNKSRYTNHSCCPNTEMQKWIIDGETRIGIFATSDIQKDIYAFGKFWRCWSLRNYASMTGWLFYVSNYIVGLLHLVHIKIAIEVLLSASVSWVSDLPSLNFL</sequence>
<keyword evidence="6" id="KW-0949">S-adenosyl-L-methionine</keyword>
<keyword evidence="10" id="KW-1185">Reference proteome</keyword>
<dbReference type="SUPFAM" id="SSF82199">
    <property type="entry name" value="SET domain"/>
    <property type="match status" value="1"/>
</dbReference>